<name>A0A833R9H3_9POAL</name>
<keyword evidence="3" id="KW-1185">Reference proteome</keyword>
<gene>
    <name evidence="2" type="ORF">FCM35_KLT09924</name>
</gene>
<comment type="caution">
    <text evidence="2">The sequence shown here is derived from an EMBL/GenBank/DDBJ whole genome shotgun (WGS) entry which is preliminary data.</text>
</comment>
<evidence type="ECO:0000313" key="2">
    <source>
        <dbReference type="EMBL" id="KAF3341080.1"/>
    </source>
</evidence>
<proteinExistence type="predicted"/>
<reference evidence="2" key="1">
    <citation type="submission" date="2020-01" db="EMBL/GenBank/DDBJ databases">
        <title>Genome sequence of Kobresia littledalei, the first chromosome-level genome in the family Cyperaceae.</title>
        <authorList>
            <person name="Qu G."/>
        </authorList>
    </citation>
    <scope>NUCLEOTIDE SEQUENCE</scope>
    <source>
        <strain evidence="2">C.B.Clarke</strain>
        <tissue evidence="2">Leaf</tissue>
    </source>
</reference>
<feature type="region of interest" description="Disordered" evidence="1">
    <location>
        <begin position="23"/>
        <end position="45"/>
    </location>
</feature>
<evidence type="ECO:0000256" key="1">
    <source>
        <dbReference type="SAM" id="MobiDB-lite"/>
    </source>
</evidence>
<organism evidence="2 3">
    <name type="scientific">Carex littledalei</name>
    <dbReference type="NCBI Taxonomy" id="544730"/>
    <lineage>
        <taxon>Eukaryota</taxon>
        <taxon>Viridiplantae</taxon>
        <taxon>Streptophyta</taxon>
        <taxon>Embryophyta</taxon>
        <taxon>Tracheophyta</taxon>
        <taxon>Spermatophyta</taxon>
        <taxon>Magnoliopsida</taxon>
        <taxon>Liliopsida</taxon>
        <taxon>Poales</taxon>
        <taxon>Cyperaceae</taxon>
        <taxon>Cyperoideae</taxon>
        <taxon>Cariceae</taxon>
        <taxon>Carex</taxon>
        <taxon>Carex subgen. Euthyceras</taxon>
    </lineage>
</organism>
<dbReference type="Proteomes" id="UP000623129">
    <property type="component" value="Unassembled WGS sequence"/>
</dbReference>
<evidence type="ECO:0000313" key="3">
    <source>
        <dbReference type="Proteomes" id="UP000623129"/>
    </source>
</evidence>
<sequence>MENDNEAHSAPVKVIIEALDEALSESQGPRRPGQTNVKNKRLHSKALSRKIHQKRMEAGSSSLPTLTPDEVINTYDDDVSGLLHQHDDDRTISDILWMPLVQHKIDAASKFSTEGTTDNCAFTVFLHGAIGDGLADSIPVARDEYGTHGYIPSGPPLARITLRSIKNVAFSIKLVLTRGWKKFGKIMLCRTAPILVDAGYETQLHNMLHRAGLPENLSDISSCDSAPIASTPLPTQPEVDDAAYSSAAFEAAISAFDAYVGLGQEAPPYTSPCIINDCPESQTSQQVHDTAPFDPSQLAEQFFEPVQVPHKEMLPEQVALPRRRA</sequence>
<dbReference type="OrthoDB" id="659384at2759"/>
<protein>
    <submittedName>
        <fullName evidence="2">Uncharacterized protein</fullName>
    </submittedName>
</protein>
<dbReference type="AlphaFoldDB" id="A0A833R9H3"/>
<dbReference type="EMBL" id="SWLB01000002">
    <property type="protein sequence ID" value="KAF3341080.1"/>
    <property type="molecule type" value="Genomic_DNA"/>
</dbReference>
<accession>A0A833R9H3</accession>